<proteinExistence type="predicted"/>
<feature type="region of interest" description="Disordered" evidence="1">
    <location>
        <begin position="544"/>
        <end position="563"/>
    </location>
</feature>
<keyword evidence="2" id="KW-0472">Membrane</keyword>
<keyword evidence="2" id="KW-1133">Transmembrane helix</keyword>
<sequence length="615" mass="66340">MPPSQLQALSAVATARRLTTPPAAIDVIVAMHANTASVGPTQWDSYTANDSPGGPYANEASSTLVWWLNFLIAVAGIGAATWVVLAVVNWYRARRRRAEDAVRSDEIEKSIRFMTARLYRTRQLRQIHQGQTMRQQQRDSCSEQLSHDTVCLCTDHPLKHHCEQRRERISCTGSYVKDESSLTSNTAVPPSVRLHSHPLPSLLHQQHLSPASRASSDHFSAFGGEDALATSESGSLPSPLFSTHEVKSAAPTSSSTRSAAPASSLSSSVTRVFGGVVRIKALRRALRDPQMRVEQSTSPLPSTSLRRVSHHSFRLVASSREKESQYYKSISSFQFPARPSAVLNMEADESFVDDASEVTMLAHGGKGGVQDSCATADGCLEKGVGDLAHCTGIAETDGCVKVSFHGDDVDEQDGERARQQSHYQSAEEGELLLTPSPPSSRPQWKGDVASRSEIQVAEGSQVDCTEGTSPAAVQPLFTELCAEKTVGGTLPKSSVTFLEASLLDEAAGLQGRFTSSSRFKRAKGPDGSPTLHAFLSFRHFTPANRTPLGNTRTSSPTHTTAATRASLSQEVLHSTHTKRLMRSLQSSFASLPLSPPSQFMASTTAEETPDGAVAY</sequence>
<name>A0A836GV13_LEIEN</name>
<reference evidence="3 4" key="1">
    <citation type="submission" date="2021-02" db="EMBL/GenBank/DDBJ databases">
        <title>Leishmania (Mundinia) enrietti genome sequencing and assembly.</title>
        <authorList>
            <person name="Almutairi H."/>
            <person name="Gatherer D."/>
        </authorList>
    </citation>
    <scope>NUCLEOTIDE SEQUENCE [LARGE SCALE GENOMIC DNA]</scope>
    <source>
        <strain evidence="3">CUR178</strain>
    </source>
</reference>
<evidence type="ECO:0000313" key="3">
    <source>
        <dbReference type="EMBL" id="KAG5480674.1"/>
    </source>
</evidence>
<dbReference type="RefSeq" id="XP_067693487.1">
    <property type="nucleotide sequence ID" value="XM_067837488.1"/>
</dbReference>
<dbReference type="AlphaFoldDB" id="A0A836GV13"/>
<feature type="transmembrane region" description="Helical" evidence="2">
    <location>
        <begin position="64"/>
        <end position="88"/>
    </location>
</feature>
<gene>
    <name evidence="3" type="ORF">CUR178_05809</name>
</gene>
<dbReference type="GeneID" id="94172998"/>
<dbReference type="KEGG" id="lenr:94172998"/>
<dbReference type="OrthoDB" id="266634at2759"/>
<keyword evidence="4" id="KW-1185">Reference proteome</keyword>
<organism evidence="3 4">
    <name type="scientific">Leishmania enriettii</name>
    <dbReference type="NCBI Taxonomy" id="5663"/>
    <lineage>
        <taxon>Eukaryota</taxon>
        <taxon>Discoba</taxon>
        <taxon>Euglenozoa</taxon>
        <taxon>Kinetoplastea</taxon>
        <taxon>Metakinetoplastina</taxon>
        <taxon>Trypanosomatida</taxon>
        <taxon>Trypanosomatidae</taxon>
        <taxon>Leishmaniinae</taxon>
        <taxon>Leishmania</taxon>
    </lineage>
</organism>
<feature type="region of interest" description="Disordered" evidence="1">
    <location>
        <begin position="226"/>
        <end position="261"/>
    </location>
</feature>
<keyword evidence="2" id="KW-0812">Transmembrane</keyword>
<feature type="compositionally biased region" description="Low complexity" evidence="1">
    <location>
        <begin position="248"/>
        <end position="261"/>
    </location>
</feature>
<accession>A0A836GV13</accession>
<protein>
    <submittedName>
        <fullName evidence="3">Uncharacterized protein</fullName>
    </submittedName>
</protein>
<evidence type="ECO:0000313" key="4">
    <source>
        <dbReference type="Proteomes" id="UP000674179"/>
    </source>
</evidence>
<dbReference type="Proteomes" id="UP000674179">
    <property type="component" value="Chromosome 20"/>
</dbReference>
<feature type="region of interest" description="Disordered" evidence="1">
    <location>
        <begin position="410"/>
        <end position="451"/>
    </location>
</feature>
<dbReference type="EMBL" id="JAFHKP010000020">
    <property type="protein sequence ID" value="KAG5480674.1"/>
    <property type="molecule type" value="Genomic_DNA"/>
</dbReference>
<evidence type="ECO:0000256" key="1">
    <source>
        <dbReference type="SAM" id="MobiDB-lite"/>
    </source>
</evidence>
<evidence type="ECO:0000256" key="2">
    <source>
        <dbReference type="SAM" id="Phobius"/>
    </source>
</evidence>
<comment type="caution">
    <text evidence="3">The sequence shown here is derived from an EMBL/GenBank/DDBJ whole genome shotgun (WGS) entry which is preliminary data.</text>
</comment>